<dbReference type="PANTHER" id="PTHR46652:SF7">
    <property type="entry name" value="LEUCINE-RICH REPEAT AND IQ DOMAIN-CONTAINING PROTEIN 1"/>
    <property type="match status" value="1"/>
</dbReference>
<reference evidence="4 5" key="1">
    <citation type="submission" date="2017-09" db="EMBL/GenBank/DDBJ databases">
        <title>Genome sequencing of Besnoitia besnoiti strain Bb-Ger1.</title>
        <authorList>
            <person name="Schares G."/>
            <person name="Venepally P."/>
            <person name="Lorenzi H.A."/>
        </authorList>
    </citation>
    <scope>NUCLEOTIDE SEQUENCE [LARGE SCALE GENOMIC DNA]</scope>
    <source>
        <strain evidence="4 5">Bb-Ger1</strain>
    </source>
</reference>
<accession>A0A2A9M0Z7</accession>
<feature type="compositionally biased region" description="Low complexity" evidence="3">
    <location>
        <begin position="349"/>
        <end position="358"/>
    </location>
</feature>
<evidence type="ECO:0000313" key="5">
    <source>
        <dbReference type="Proteomes" id="UP000224006"/>
    </source>
</evidence>
<feature type="region of interest" description="Disordered" evidence="3">
    <location>
        <begin position="1"/>
        <end position="374"/>
    </location>
</feature>
<evidence type="ECO:0000256" key="1">
    <source>
        <dbReference type="ARBA" id="ARBA00022614"/>
    </source>
</evidence>
<feature type="compositionally biased region" description="Basic and acidic residues" evidence="3">
    <location>
        <begin position="119"/>
        <end position="128"/>
    </location>
</feature>
<dbReference type="AlphaFoldDB" id="A0A2A9M0Z7"/>
<feature type="region of interest" description="Disordered" evidence="3">
    <location>
        <begin position="413"/>
        <end position="434"/>
    </location>
</feature>
<keyword evidence="5" id="KW-1185">Reference proteome</keyword>
<feature type="compositionally biased region" description="Basic and acidic residues" evidence="3">
    <location>
        <begin position="172"/>
        <end position="193"/>
    </location>
</feature>
<dbReference type="SMART" id="SM00369">
    <property type="entry name" value="LRR_TYP"/>
    <property type="match status" value="4"/>
</dbReference>
<dbReference type="VEuPathDB" id="ToxoDB:BESB_026290"/>
<dbReference type="RefSeq" id="XP_029215664.1">
    <property type="nucleotide sequence ID" value="XM_029361309.1"/>
</dbReference>
<dbReference type="Gene3D" id="3.80.10.10">
    <property type="entry name" value="Ribonuclease Inhibitor"/>
    <property type="match status" value="2"/>
</dbReference>
<dbReference type="InterPro" id="IPR001611">
    <property type="entry name" value="Leu-rich_rpt"/>
</dbReference>
<feature type="region of interest" description="Disordered" evidence="3">
    <location>
        <begin position="689"/>
        <end position="820"/>
    </location>
</feature>
<evidence type="ECO:0000256" key="3">
    <source>
        <dbReference type="SAM" id="MobiDB-lite"/>
    </source>
</evidence>
<dbReference type="InterPro" id="IPR003591">
    <property type="entry name" value="Leu-rich_rpt_typical-subtyp"/>
</dbReference>
<feature type="compositionally biased region" description="Polar residues" evidence="3">
    <location>
        <begin position="53"/>
        <end position="65"/>
    </location>
</feature>
<dbReference type="EMBL" id="NWUJ01000014">
    <property type="protein sequence ID" value="PFH31655.1"/>
    <property type="molecule type" value="Genomic_DNA"/>
</dbReference>
<feature type="compositionally biased region" description="Basic and acidic residues" evidence="3">
    <location>
        <begin position="301"/>
        <end position="317"/>
    </location>
</feature>
<dbReference type="Proteomes" id="UP000224006">
    <property type="component" value="Unassembled WGS sequence"/>
</dbReference>
<feature type="compositionally biased region" description="Polar residues" evidence="3">
    <location>
        <begin position="336"/>
        <end position="346"/>
    </location>
</feature>
<comment type="caution">
    <text evidence="4">The sequence shown here is derived from an EMBL/GenBank/DDBJ whole genome shotgun (WGS) entry which is preliminary data.</text>
</comment>
<evidence type="ECO:0000313" key="4">
    <source>
        <dbReference type="EMBL" id="PFH31655.1"/>
    </source>
</evidence>
<dbReference type="PROSITE" id="PS51450">
    <property type="entry name" value="LRR"/>
    <property type="match status" value="2"/>
</dbReference>
<dbReference type="GeneID" id="40307681"/>
<dbReference type="PANTHER" id="PTHR46652">
    <property type="entry name" value="LEUCINE-RICH REPEAT AND IQ DOMAIN-CONTAINING PROTEIN 1-RELATED"/>
    <property type="match status" value="1"/>
</dbReference>
<sequence length="820" mass="86385">MASVPSRSGLPLSPGKKHPASPSLLKHTSSSSPVSLTQNFSSKASLPWPARPQSPQKPLKGTSQRPDAPSPVLKKQKDSSSPTRDKDVNGGVPVEMECSRDHSRKMPASPAQPSGVHTPHTERTERPSGKHSSSLSSATSSSSSSSSSSASSPSKIPRISFGGGASVSGESAAKDAKKAHTKSEKMSSGEGPERALSTSPVKSTGSFSPLAKGEKRRKTSAGELPTRAELAVSPLIEQKGPRRGDAGGLRQREGEEGEKVNQRKKTRGSAEARATHAEGAGAAATKPAQKTAASSASARAPAHDGAKVAREKSRHLGSDVSPAQRSPVRDGGSSVKKLTSLSQKPQVKSAHASASSASFNGESASATSGGTVNRKPHAALSCRAAAKLQPREAIPHLTLPRIAELAAEARALGAQGPQARGAGEKKSQDRTQPGVSAANVNIAAIAALDLSEREAERVDDLSCYKSLKRLDVSGNKLAEGLGFLSMNLELRWLKAAGSLLEGGETLKYAIMNLSNLLVLDLSGNQISRLEDFAPLKSLKTLVLSGNEIQRVSFSSSPLSTLECLILSRNKIQEVEKPPRPLTHLKKLSLSDNRLKVFPFSGQFPALAELRLNGNSLLSVGTGVICMSELKILDLGRNQFHRIEGVKALAQHLKLTQLNLLGNPLMTAPAVLKDVEMQVVASLPSLKIFNSKPLEPRPVNPRKELWKQRQEAARKARANGAAGPSSEAPGGTEAKKDAPVADAGEKKKAFPHKGGPAPGRPQLKKPFKKPNLGGNHHGGAGQQHREKHEKNGEKPHAGGFKRNAGPATGESRVGHAKKRKF</sequence>
<feature type="compositionally biased region" description="Basic and acidic residues" evidence="3">
    <location>
        <begin position="239"/>
        <end position="261"/>
    </location>
</feature>
<feature type="compositionally biased region" description="Polar residues" evidence="3">
    <location>
        <begin position="359"/>
        <end position="371"/>
    </location>
</feature>
<feature type="compositionally biased region" description="Basic and acidic residues" evidence="3">
    <location>
        <begin position="782"/>
        <end position="795"/>
    </location>
</feature>
<dbReference type="InterPro" id="IPR032675">
    <property type="entry name" value="LRR_dom_sf"/>
</dbReference>
<keyword evidence="1" id="KW-0433">Leucine-rich repeat</keyword>
<protein>
    <submittedName>
        <fullName evidence="4">Leucine rich repeat-containing protein</fullName>
    </submittedName>
</protein>
<organism evidence="4 5">
    <name type="scientific">Besnoitia besnoiti</name>
    <name type="common">Apicomplexan protozoan</name>
    <dbReference type="NCBI Taxonomy" id="94643"/>
    <lineage>
        <taxon>Eukaryota</taxon>
        <taxon>Sar</taxon>
        <taxon>Alveolata</taxon>
        <taxon>Apicomplexa</taxon>
        <taxon>Conoidasida</taxon>
        <taxon>Coccidia</taxon>
        <taxon>Eucoccidiorida</taxon>
        <taxon>Eimeriorina</taxon>
        <taxon>Sarcocystidae</taxon>
        <taxon>Besnoitia</taxon>
    </lineage>
</organism>
<gene>
    <name evidence="4" type="ORF">BESB_026290</name>
</gene>
<dbReference type="SMART" id="SM00365">
    <property type="entry name" value="LRR_SD22"/>
    <property type="match status" value="5"/>
</dbReference>
<dbReference type="InterPro" id="IPR050836">
    <property type="entry name" value="SDS22/Internalin_LRR"/>
</dbReference>
<feature type="compositionally biased region" description="Polar residues" evidence="3">
    <location>
        <begin position="196"/>
        <end position="207"/>
    </location>
</feature>
<feature type="compositionally biased region" description="Basic and acidic residues" evidence="3">
    <location>
        <begin position="700"/>
        <end position="713"/>
    </location>
</feature>
<feature type="compositionally biased region" description="Basic and acidic residues" evidence="3">
    <location>
        <begin position="75"/>
        <end position="88"/>
    </location>
</feature>
<proteinExistence type="predicted"/>
<dbReference type="Pfam" id="PF14580">
    <property type="entry name" value="LRR_9"/>
    <property type="match status" value="1"/>
</dbReference>
<dbReference type="STRING" id="94643.A0A2A9M0Z7"/>
<dbReference type="SUPFAM" id="SSF52058">
    <property type="entry name" value="L domain-like"/>
    <property type="match status" value="1"/>
</dbReference>
<feature type="compositionally biased region" description="Low complexity" evidence="3">
    <location>
        <begin position="132"/>
        <end position="154"/>
    </location>
</feature>
<feature type="compositionally biased region" description="Low complexity" evidence="3">
    <location>
        <begin position="21"/>
        <end position="37"/>
    </location>
</feature>
<keyword evidence="2" id="KW-0677">Repeat</keyword>
<feature type="compositionally biased region" description="Basic and acidic residues" evidence="3">
    <location>
        <begin position="732"/>
        <end position="747"/>
    </location>
</feature>
<dbReference type="OrthoDB" id="333697at2759"/>
<dbReference type="KEGG" id="bbes:BESB_026290"/>
<name>A0A2A9M0Z7_BESBE</name>
<evidence type="ECO:0000256" key="2">
    <source>
        <dbReference type="ARBA" id="ARBA00022737"/>
    </source>
</evidence>
<feature type="compositionally biased region" description="Low complexity" evidence="3">
    <location>
        <begin position="717"/>
        <end position="730"/>
    </location>
</feature>
<feature type="compositionally biased region" description="Low complexity" evidence="3">
    <location>
        <begin position="277"/>
        <end position="300"/>
    </location>
</feature>